<dbReference type="InterPro" id="IPR003593">
    <property type="entry name" value="AAA+_ATPase"/>
</dbReference>
<dbReference type="GO" id="GO:0016887">
    <property type="term" value="F:ATP hydrolysis activity"/>
    <property type="evidence" value="ECO:0007669"/>
    <property type="project" value="InterPro"/>
</dbReference>
<dbReference type="InterPro" id="IPR027417">
    <property type="entry name" value="P-loop_NTPase"/>
</dbReference>
<dbReference type="GO" id="GO:0015833">
    <property type="term" value="P:peptide transport"/>
    <property type="evidence" value="ECO:0007669"/>
    <property type="project" value="InterPro"/>
</dbReference>
<keyword evidence="6 10" id="KW-0067">ATP-binding</keyword>
<gene>
    <name evidence="10" type="ORF">SAMN06296378_0706</name>
</gene>
<dbReference type="EMBL" id="OCST01000002">
    <property type="protein sequence ID" value="SOE57988.1"/>
    <property type="molecule type" value="Genomic_DNA"/>
</dbReference>
<dbReference type="PROSITE" id="PS50893">
    <property type="entry name" value="ABC_TRANSPORTER_2"/>
    <property type="match status" value="1"/>
</dbReference>
<accession>A0A2C8Z2W4</accession>
<sequence>MSGVLEIADLSVQFPAQQKPAVDHVSLTLAAGEIFGVVGESGSGKSTVANAILGLLPPSAGITGSVRLGANPTMFAGGPSTSDPRAPRELLGLPERELRAIRGDIVSMIFQDASASLDPTWPVGDQIAETIRAHRSVSRAAARMQAIALMEEVGIPDASSRYGDAPHRLSGGLRQRIVIAAALANDPRVLIADEPTTALDVTIQAQVLQLIRRLRDSHGTTVLFITHDLGVVSEICDRVGVMYGGKLLEVATTTELFSNPQHPYTRALIAASPAGTPRGSRLPVIPATWSVESLTLAEADSGARHTQTQDAAEESST</sequence>
<comment type="similarity">
    <text evidence="2">Belongs to the ABC transporter superfamily.</text>
</comment>
<dbReference type="InterPro" id="IPR050388">
    <property type="entry name" value="ABC_Ni/Peptide_Import"/>
</dbReference>
<feature type="region of interest" description="Disordered" evidence="8">
    <location>
        <begin position="298"/>
        <end position="317"/>
    </location>
</feature>
<dbReference type="AlphaFoldDB" id="A0A2C8Z2W4"/>
<proteinExistence type="inferred from homology"/>
<evidence type="ECO:0000256" key="2">
    <source>
        <dbReference type="ARBA" id="ARBA00005417"/>
    </source>
</evidence>
<dbReference type="GO" id="GO:0005524">
    <property type="term" value="F:ATP binding"/>
    <property type="evidence" value="ECO:0007669"/>
    <property type="project" value="UniProtKB-KW"/>
</dbReference>
<dbReference type="InterPro" id="IPR003439">
    <property type="entry name" value="ABC_transporter-like_ATP-bd"/>
</dbReference>
<dbReference type="Proteomes" id="UP000219440">
    <property type="component" value="Unassembled WGS sequence"/>
</dbReference>
<comment type="subcellular location">
    <subcellularLocation>
        <location evidence="1">Cell membrane</location>
        <topology evidence="1">Peripheral membrane protein</topology>
    </subcellularLocation>
</comment>
<dbReference type="PANTHER" id="PTHR43297:SF2">
    <property type="entry name" value="DIPEPTIDE TRANSPORT ATP-BINDING PROTEIN DPPD"/>
    <property type="match status" value="1"/>
</dbReference>
<evidence type="ECO:0000256" key="5">
    <source>
        <dbReference type="ARBA" id="ARBA00022741"/>
    </source>
</evidence>
<dbReference type="SUPFAM" id="SSF52540">
    <property type="entry name" value="P-loop containing nucleoside triphosphate hydrolases"/>
    <property type="match status" value="1"/>
</dbReference>
<reference evidence="10 11" key="1">
    <citation type="submission" date="2017-09" db="EMBL/GenBank/DDBJ databases">
        <authorList>
            <person name="Ehlers B."/>
            <person name="Leendertz F.H."/>
        </authorList>
    </citation>
    <scope>NUCLEOTIDE SEQUENCE [LARGE SCALE GENOMIC DNA]</scope>
    <source>
        <strain evidence="10 11">CGMCC 1.05381</strain>
    </source>
</reference>
<dbReference type="RefSeq" id="WP_218839979.1">
    <property type="nucleotide sequence ID" value="NZ_BMLC01000001.1"/>
</dbReference>
<dbReference type="Pfam" id="PF00005">
    <property type="entry name" value="ABC_tran"/>
    <property type="match status" value="1"/>
</dbReference>
<keyword evidence="4" id="KW-1003">Cell membrane</keyword>
<dbReference type="Pfam" id="PF08352">
    <property type="entry name" value="oligo_HPY"/>
    <property type="match status" value="1"/>
</dbReference>
<dbReference type="PANTHER" id="PTHR43297">
    <property type="entry name" value="OLIGOPEPTIDE TRANSPORT ATP-BINDING PROTEIN APPD"/>
    <property type="match status" value="1"/>
</dbReference>
<dbReference type="FunFam" id="3.40.50.300:FF:000016">
    <property type="entry name" value="Oligopeptide ABC transporter ATP-binding component"/>
    <property type="match status" value="1"/>
</dbReference>
<evidence type="ECO:0000256" key="4">
    <source>
        <dbReference type="ARBA" id="ARBA00022475"/>
    </source>
</evidence>
<keyword evidence="7" id="KW-0472">Membrane</keyword>
<evidence type="ECO:0000256" key="7">
    <source>
        <dbReference type="ARBA" id="ARBA00023136"/>
    </source>
</evidence>
<dbReference type="InterPro" id="IPR013563">
    <property type="entry name" value="Oligopep_ABC_C"/>
</dbReference>
<evidence type="ECO:0000256" key="3">
    <source>
        <dbReference type="ARBA" id="ARBA00022448"/>
    </source>
</evidence>
<evidence type="ECO:0000256" key="6">
    <source>
        <dbReference type="ARBA" id="ARBA00022840"/>
    </source>
</evidence>
<dbReference type="GO" id="GO:0005886">
    <property type="term" value="C:plasma membrane"/>
    <property type="evidence" value="ECO:0007669"/>
    <property type="project" value="UniProtKB-SubCell"/>
</dbReference>
<dbReference type="SMART" id="SM00382">
    <property type="entry name" value="AAA"/>
    <property type="match status" value="1"/>
</dbReference>
<evidence type="ECO:0000256" key="8">
    <source>
        <dbReference type="SAM" id="MobiDB-lite"/>
    </source>
</evidence>
<organism evidence="10 11">
    <name type="scientific">Salinibacterium xinjiangense</name>
    <dbReference type="NCBI Taxonomy" id="386302"/>
    <lineage>
        <taxon>Bacteria</taxon>
        <taxon>Bacillati</taxon>
        <taxon>Actinomycetota</taxon>
        <taxon>Actinomycetes</taxon>
        <taxon>Micrococcales</taxon>
        <taxon>Microbacteriaceae</taxon>
        <taxon>Salinibacterium</taxon>
    </lineage>
</organism>
<protein>
    <submittedName>
        <fullName evidence="10">Peptide/nickel transport system ATP-binding protein</fullName>
    </submittedName>
</protein>
<dbReference type="CDD" id="cd03257">
    <property type="entry name" value="ABC_NikE_OppD_transporters"/>
    <property type="match status" value="1"/>
</dbReference>
<keyword evidence="3" id="KW-0813">Transport</keyword>
<dbReference type="Gene3D" id="3.40.50.300">
    <property type="entry name" value="P-loop containing nucleotide triphosphate hydrolases"/>
    <property type="match status" value="1"/>
</dbReference>
<evidence type="ECO:0000313" key="11">
    <source>
        <dbReference type="Proteomes" id="UP000219440"/>
    </source>
</evidence>
<keyword evidence="5" id="KW-0547">Nucleotide-binding</keyword>
<evidence type="ECO:0000256" key="1">
    <source>
        <dbReference type="ARBA" id="ARBA00004202"/>
    </source>
</evidence>
<name>A0A2C8Z2W4_9MICO</name>
<keyword evidence="11" id="KW-1185">Reference proteome</keyword>
<evidence type="ECO:0000259" key="9">
    <source>
        <dbReference type="PROSITE" id="PS50893"/>
    </source>
</evidence>
<evidence type="ECO:0000313" key="10">
    <source>
        <dbReference type="EMBL" id="SOE57988.1"/>
    </source>
</evidence>
<feature type="domain" description="ABC transporter" evidence="9">
    <location>
        <begin position="5"/>
        <end position="269"/>
    </location>
</feature>